<organism evidence="1 2">
    <name type="scientific">Photobacterium aphoticum</name>
    <dbReference type="NCBI Taxonomy" id="754436"/>
    <lineage>
        <taxon>Bacteria</taxon>
        <taxon>Pseudomonadati</taxon>
        <taxon>Pseudomonadota</taxon>
        <taxon>Gammaproteobacteria</taxon>
        <taxon>Vibrionales</taxon>
        <taxon>Vibrionaceae</taxon>
        <taxon>Photobacterium</taxon>
    </lineage>
</organism>
<evidence type="ECO:0000313" key="1">
    <source>
        <dbReference type="EMBL" id="GAL08897.1"/>
    </source>
</evidence>
<reference evidence="1 2" key="1">
    <citation type="journal article" date="2014" name="Genome Announc.">
        <title>Draft Genome Sequences of Two Vibrionaceae Species, Vibrio ponticus C121 and Photobacterium aphoticum C119, Isolated as Coral Reef Microbiota.</title>
        <authorList>
            <person name="Al-saari N."/>
            <person name="Meirelles P.M."/>
            <person name="Mino S."/>
            <person name="Suda W."/>
            <person name="Oshima K."/>
            <person name="Hattori M."/>
            <person name="Ohkuma M."/>
            <person name="Thompson F.L."/>
            <person name="Gomez-Gil B."/>
            <person name="Sawabe T."/>
            <person name="Sawabe T."/>
        </authorList>
    </citation>
    <scope>NUCLEOTIDE SEQUENCE [LARGE SCALE GENOMIC DNA]</scope>
    <source>
        <strain evidence="1 2">JCM 19237</strain>
    </source>
</reference>
<dbReference type="AlphaFoldDB" id="A0A090RN64"/>
<dbReference type="EMBL" id="BBMN01000036">
    <property type="protein sequence ID" value="GAL08897.1"/>
    <property type="molecule type" value="Genomic_DNA"/>
</dbReference>
<gene>
    <name evidence="1" type="ORF">JCM19237_737</name>
</gene>
<dbReference type="Gene3D" id="3.20.20.140">
    <property type="entry name" value="Metal-dependent hydrolases"/>
    <property type="match status" value="1"/>
</dbReference>
<proteinExistence type="predicted"/>
<accession>A0A090RN64</accession>
<dbReference type="Proteomes" id="UP000029227">
    <property type="component" value="Unassembled WGS sequence"/>
</dbReference>
<name>A0A090RN64_9GAMM</name>
<comment type="caution">
    <text evidence="1">The sequence shown here is derived from an EMBL/GenBank/DDBJ whole genome shotgun (WGS) entry which is preliminary data.</text>
</comment>
<protein>
    <submittedName>
        <fullName evidence="1">Uncharacterized protein</fullName>
    </submittedName>
</protein>
<dbReference type="STRING" id="754436.JCM19237_737"/>
<sequence>MRINQLQFFDRTLRRFTPLEHIDVTPLPLSEQQTSDMSNVTLDGGYLIPALTDIHTHSDFYFDSDTANQFAKNMGVAAQVGGLCGFHAVFDETQVTREAFEEYAAFLGTTGSIFTSFDALFAAAENADRVHAQLLGLNAICFRIR</sequence>
<evidence type="ECO:0000313" key="2">
    <source>
        <dbReference type="Proteomes" id="UP000029227"/>
    </source>
</evidence>